<proteinExistence type="predicted"/>
<dbReference type="GO" id="GO:0046983">
    <property type="term" value="F:protein dimerization activity"/>
    <property type="evidence" value="ECO:0007669"/>
    <property type="project" value="InterPro"/>
</dbReference>
<dbReference type="SUPFAM" id="SSF47459">
    <property type="entry name" value="HLH, helix-loop-helix DNA-binding domain"/>
    <property type="match status" value="1"/>
</dbReference>
<dbReference type="InterPro" id="IPR025610">
    <property type="entry name" value="MYC/MYB_N"/>
</dbReference>
<dbReference type="PROSITE" id="PS50888">
    <property type="entry name" value="BHLH"/>
    <property type="match status" value="1"/>
</dbReference>
<dbReference type="InterPro" id="IPR036638">
    <property type="entry name" value="HLH_DNA-bd_sf"/>
</dbReference>
<sequence>MGWSYAVLWSIPPLMTELVWTDGWYEASNLKVNVERLFNSSYKTCSFAPGYGYVGKVFTQGQHIWVTGDAVHRQSTTSGQATFFSSAGIQTLLCFPWFNGVVELGAEGLVPQNDDLLQQIRRFLSNTPASKLQQQQQHLRGIPAGDDSCHSSRFSSLSPSQGPLTSQGLSSDDAEGGGLSDTTLNQPVDSCPSLSMEDRIMRQHFRLTAMSGIDSSCYWAQGPAAVDAEILLPAKSSSMSQVTGAAAGGLHHQGAHSGITGMIGADWRLDFGSDIHQLTSSPTSTLQQAVFTPLPGTEHEEFESSSFLVASSQLNQTAKSLYQQQQHLQQMAAKSPTSSGVEISSNQQQHLRGFLSTKKTGTPAFKPWKGQKQVIGVKRQKSQSNQVLLQRSIKMVHQISLLNQKKDEKKRTEQMALAMRRAPTEAREYHSCHDEAAINHMLAERKRREKQKENFSALRALIPFVSKTDRASILGDAIQYVKQLRSRVQELESINRELEAQIPNSQRKPNSSV</sequence>
<evidence type="ECO:0000256" key="5">
    <source>
        <dbReference type="SAM" id="MobiDB-lite"/>
    </source>
</evidence>
<evidence type="ECO:0000256" key="3">
    <source>
        <dbReference type="ARBA" id="ARBA00023163"/>
    </source>
</evidence>
<evidence type="ECO:0000256" key="2">
    <source>
        <dbReference type="ARBA" id="ARBA00023159"/>
    </source>
</evidence>
<keyword evidence="1" id="KW-0805">Transcription regulation</keyword>
<gene>
    <name evidence="8" type="ORF">AXG93_1629s1170</name>
</gene>
<evidence type="ECO:0000256" key="4">
    <source>
        <dbReference type="SAM" id="Coils"/>
    </source>
</evidence>
<evidence type="ECO:0000313" key="8">
    <source>
        <dbReference type="EMBL" id="OAE31198.1"/>
    </source>
</evidence>
<protein>
    <recommendedName>
        <fullName evidence="7">BHLH domain-containing protein</fullName>
    </recommendedName>
</protein>
<dbReference type="SMART" id="SM00353">
    <property type="entry name" value="HLH"/>
    <property type="match status" value="1"/>
</dbReference>
<evidence type="ECO:0000259" key="7">
    <source>
        <dbReference type="PROSITE" id="PS50888"/>
    </source>
</evidence>
<feature type="region of interest" description="Disordered" evidence="5">
    <location>
        <begin position="134"/>
        <end position="192"/>
    </location>
</feature>
<feature type="coiled-coil region" evidence="4">
    <location>
        <begin position="481"/>
        <end position="508"/>
    </location>
</feature>
<feature type="domain" description="BHLH" evidence="7">
    <location>
        <begin position="435"/>
        <end position="484"/>
    </location>
</feature>
<keyword evidence="6" id="KW-0732">Signal</keyword>
<dbReference type="Pfam" id="PF14215">
    <property type="entry name" value="bHLH-MYC_N"/>
    <property type="match status" value="1"/>
</dbReference>
<dbReference type="Pfam" id="PF00010">
    <property type="entry name" value="HLH"/>
    <property type="match status" value="1"/>
</dbReference>
<keyword evidence="4" id="KW-0175">Coiled coil</keyword>
<comment type="caution">
    <text evidence="8">The sequence shown here is derived from an EMBL/GenBank/DDBJ whole genome shotgun (WGS) entry which is preliminary data.</text>
</comment>
<dbReference type="AlphaFoldDB" id="A0A176WD88"/>
<accession>A0A176WD88</accession>
<feature type="compositionally biased region" description="Polar residues" evidence="5">
    <location>
        <begin position="151"/>
        <end position="170"/>
    </location>
</feature>
<evidence type="ECO:0000256" key="1">
    <source>
        <dbReference type="ARBA" id="ARBA00023015"/>
    </source>
</evidence>
<feature type="signal peptide" evidence="6">
    <location>
        <begin position="1"/>
        <end position="21"/>
    </location>
</feature>
<evidence type="ECO:0000256" key="6">
    <source>
        <dbReference type="SAM" id="SignalP"/>
    </source>
</evidence>
<organism evidence="8 9">
    <name type="scientific">Marchantia polymorpha subsp. ruderalis</name>
    <dbReference type="NCBI Taxonomy" id="1480154"/>
    <lineage>
        <taxon>Eukaryota</taxon>
        <taxon>Viridiplantae</taxon>
        <taxon>Streptophyta</taxon>
        <taxon>Embryophyta</taxon>
        <taxon>Marchantiophyta</taxon>
        <taxon>Marchantiopsida</taxon>
        <taxon>Marchantiidae</taxon>
        <taxon>Marchantiales</taxon>
        <taxon>Marchantiaceae</taxon>
        <taxon>Marchantia</taxon>
    </lineage>
</organism>
<evidence type="ECO:0000313" key="9">
    <source>
        <dbReference type="Proteomes" id="UP000077202"/>
    </source>
</evidence>
<keyword evidence="2" id="KW-0010">Activator</keyword>
<keyword evidence="9" id="KW-1185">Reference proteome</keyword>
<feature type="chain" id="PRO_5008052408" description="BHLH domain-containing protein" evidence="6">
    <location>
        <begin position="22"/>
        <end position="513"/>
    </location>
</feature>
<dbReference type="PANTHER" id="PTHR46266:SF4">
    <property type="entry name" value="TRANSCRIPTION FACTOR TT8"/>
    <property type="match status" value="1"/>
</dbReference>
<name>A0A176WD88_MARPO</name>
<dbReference type="Proteomes" id="UP000077202">
    <property type="component" value="Unassembled WGS sequence"/>
</dbReference>
<keyword evidence="3" id="KW-0804">Transcription</keyword>
<dbReference type="PANTHER" id="PTHR46266">
    <property type="entry name" value="TRANSCRIPTION FACTOR TT8"/>
    <property type="match status" value="1"/>
</dbReference>
<dbReference type="InterPro" id="IPR011598">
    <property type="entry name" value="bHLH_dom"/>
</dbReference>
<dbReference type="Gene3D" id="4.10.280.10">
    <property type="entry name" value="Helix-loop-helix DNA-binding domain"/>
    <property type="match status" value="1"/>
</dbReference>
<reference evidence="8" key="1">
    <citation type="submission" date="2016-03" db="EMBL/GenBank/DDBJ databases">
        <title>Mechanisms controlling the formation of the plant cell surface in tip-growing cells are functionally conserved among land plants.</title>
        <authorList>
            <person name="Honkanen S."/>
            <person name="Jones V.A."/>
            <person name="Morieri G."/>
            <person name="Champion C."/>
            <person name="Hetherington A.J."/>
            <person name="Kelly S."/>
            <person name="Saint-Marcoux D."/>
            <person name="Proust H."/>
            <person name="Prescott H."/>
            <person name="Dolan L."/>
        </authorList>
    </citation>
    <scope>NUCLEOTIDE SEQUENCE [LARGE SCALE GENOMIC DNA]</scope>
    <source>
        <tissue evidence="8">Whole gametophyte</tissue>
    </source>
</reference>
<dbReference type="EMBL" id="LVLJ01001151">
    <property type="protein sequence ID" value="OAE31198.1"/>
    <property type="molecule type" value="Genomic_DNA"/>
</dbReference>